<evidence type="ECO:0000259" key="1">
    <source>
        <dbReference type="SMART" id="SM00953"/>
    </source>
</evidence>
<dbReference type="AlphaFoldDB" id="A0A2T4J750"/>
<gene>
    <name evidence="2" type="ORF">C5F44_13005</name>
</gene>
<dbReference type="SMART" id="SM00953">
    <property type="entry name" value="RES"/>
    <property type="match status" value="1"/>
</dbReference>
<protein>
    <submittedName>
        <fullName evidence="2">RES domain-containing protein</fullName>
    </submittedName>
</protein>
<comment type="caution">
    <text evidence="2">The sequence shown here is derived from an EMBL/GenBank/DDBJ whole genome shotgun (WGS) entry which is preliminary data.</text>
</comment>
<sequence length="128" mass="13370">MLPVTSPEGRFHHSGQTALYTSCTPEGCIVAIQRYLSPDDPPREIVPLQLAPCLVADLRGRAAVSAVWQDIRAGGAAAPTWVWSDQARAAGAAGLLYSSRSAPALTHLALFDAGLLAPAGAALPFPLR</sequence>
<evidence type="ECO:0000313" key="2">
    <source>
        <dbReference type="EMBL" id="PTE13736.1"/>
    </source>
</evidence>
<dbReference type="InterPro" id="IPR014914">
    <property type="entry name" value="RES_dom"/>
</dbReference>
<reference evidence="2 3" key="1">
    <citation type="submission" date="2018-03" db="EMBL/GenBank/DDBJ databases">
        <title>Rhodobacter blasticus.</title>
        <authorList>
            <person name="Meyer T.E."/>
            <person name="Miller S."/>
            <person name="Lodha T."/>
            <person name="Gandham S."/>
            <person name="Chintalapati S."/>
            <person name="Chintalapati V.R."/>
        </authorList>
    </citation>
    <scope>NUCLEOTIDE SEQUENCE [LARGE SCALE GENOMIC DNA]</scope>
    <source>
        <strain evidence="2 3">DSM 2131</strain>
    </source>
</reference>
<dbReference type="Proteomes" id="UP000241362">
    <property type="component" value="Unassembled WGS sequence"/>
</dbReference>
<name>A0A2T4J750_FUSBL</name>
<feature type="domain" description="RES" evidence="1">
    <location>
        <begin position="1"/>
        <end position="121"/>
    </location>
</feature>
<keyword evidence="3" id="KW-1185">Reference proteome</keyword>
<dbReference type="EMBL" id="PZKE01000012">
    <property type="protein sequence ID" value="PTE13736.1"/>
    <property type="molecule type" value="Genomic_DNA"/>
</dbReference>
<proteinExistence type="predicted"/>
<organism evidence="2 3">
    <name type="scientific">Fuscovulum blasticum DSM 2131</name>
    <dbReference type="NCBI Taxonomy" id="1188250"/>
    <lineage>
        <taxon>Bacteria</taxon>
        <taxon>Pseudomonadati</taxon>
        <taxon>Pseudomonadota</taxon>
        <taxon>Alphaproteobacteria</taxon>
        <taxon>Rhodobacterales</taxon>
        <taxon>Paracoccaceae</taxon>
        <taxon>Pseudogemmobacter</taxon>
    </lineage>
</organism>
<accession>A0A2T4J750</accession>
<dbReference type="Pfam" id="PF08808">
    <property type="entry name" value="RES"/>
    <property type="match status" value="1"/>
</dbReference>
<evidence type="ECO:0000313" key="3">
    <source>
        <dbReference type="Proteomes" id="UP000241362"/>
    </source>
</evidence>